<accession>W4EUQ0</accession>
<dbReference type="EMBL" id="ASQA01000028">
    <property type="protein sequence ID" value="ETT84270.1"/>
    <property type="molecule type" value="Genomic_DNA"/>
</dbReference>
<evidence type="ECO:0000313" key="2">
    <source>
        <dbReference type="EMBL" id="ETT84270.1"/>
    </source>
</evidence>
<dbReference type="RefSeq" id="WP_038185719.1">
    <property type="nucleotide sequence ID" value="NZ_ASQA01000028.1"/>
</dbReference>
<feature type="transmembrane region" description="Helical" evidence="1">
    <location>
        <begin position="693"/>
        <end position="720"/>
    </location>
</feature>
<keyword evidence="1" id="KW-0472">Membrane</keyword>
<evidence type="ECO:0000313" key="3">
    <source>
        <dbReference type="Proteomes" id="UP000019062"/>
    </source>
</evidence>
<feature type="transmembrane region" description="Helical" evidence="1">
    <location>
        <begin position="647"/>
        <end position="673"/>
    </location>
</feature>
<proteinExistence type="predicted"/>
<protein>
    <recommendedName>
        <fullName evidence="4">ABC transporter permease</fullName>
    </recommendedName>
</protein>
<keyword evidence="1" id="KW-0812">Transmembrane</keyword>
<keyword evidence="3" id="KW-1185">Reference proteome</keyword>
<feature type="transmembrane region" description="Helical" evidence="1">
    <location>
        <begin position="607"/>
        <end position="626"/>
    </location>
</feature>
<name>W4EUQ0_9BACL</name>
<feature type="transmembrane region" description="Helical" evidence="1">
    <location>
        <begin position="528"/>
        <end position="548"/>
    </location>
</feature>
<dbReference type="Proteomes" id="UP000019062">
    <property type="component" value="Unassembled WGS sequence"/>
</dbReference>
<sequence length="813" mass="91737">MMRLVWNRIISRKLVSFTIILALFGIFLLIPIGFQNTNETKLAVDNSIAEQGRGTYDILVRPNHSRTKVEKEVGMVEENYIGDSQGGISIQEWEKIKQNPAIEVAAPVASIGYFSGKKTSVELPQLDESTRFTWEFYTSDGQKEYSLSEPQSLVYFKESEPGNTQYLKVLHNETASGATLDVMLPQTYHLLAAIDIESEQNLTNVDYSELKNEFDSFSLDVIIKTFGNIPVIKVIQREDINIPIKMKLKADTIELDISDYRKKLSLTEEDWLMSAERNKIKQVIGELNKKKTASTSEHEIDLTSFQKPFDGTAVKINNQFKVDLASDFASDRGETTVYYTAEKLDYNSENDILNIKIIENGQPPSYKKIVKKGESLYNGVKPKFLIEQVGTFSPKVDKESKLSSSPMGIYATSEIKTEKGQVLKPTTVPGSFIPQPAGGLITLKSAEILKGSKPIDAIRVRVAGISKYNKQAQQKIEKIATELLQDGYEVDIVAGSSFKNATLDVEGIGKVVAPWTTLGVAQELEENWNGLILLTTILFVTFVLVWFVSRLLFEKNSLEKEDELLTIIGWPREKIIRRNYLEQYFLLFIAYMLSVSFMAIIKLEVSAYFISSGILIIAFLLINIIFTIKKNRMKRLEAYKHSPSLFYYRDIIMPTMVILFISTMLIVVQIASFGSTINKSQESTLGQFTVDGIFGFQLLVLISAFILSILGLSECLNTLFYTRKSEFNMYHIIGWSERRILLHLSKETLVWTSFSICLGLITSCIILFNTEATIGWIVVGILSSSVILIFVIFIVLISKNFIIIPKGEKNINV</sequence>
<feature type="transmembrane region" description="Helical" evidence="1">
    <location>
        <begin position="748"/>
        <end position="768"/>
    </location>
</feature>
<reference evidence="2 3" key="1">
    <citation type="journal article" date="2014" name="BMC Genomics">
        <title>Genomic comparison of sporeforming bacilli isolated from milk.</title>
        <authorList>
            <person name="Moreno Switt A.I."/>
            <person name="Andrus A.D."/>
            <person name="Ranieri M.L."/>
            <person name="Orsi R.H."/>
            <person name="Ivy R."/>
            <person name="den Bakker H.C."/>
            <person name="Martin N.H."/>
            <person name="Wiedmann M."/>
            <person name="Boor K.J."/>
        </authorList>
    </citation>
    <scope>NUCLEOTIDE SEQUENCE [LARGE SCALE GENOMIC DNA]</scope>
    <source>
        <strain evidence="2 3">FSL R5-213</strain>
    </source>
</reference>
<evidence type="ECO:0008006" key="4">
    <source>
        <dbReference type="Google" id="ProtNLM"/>
    </source>
</evidence>
<dbReference type="PATRIC" id="fig|1227360.4.peg.2637"/>
<dbReference type="eggNOG" id="COG0577">
    <property type="taxonomic scope" value="Bacteria"/>
</dbReference>
<evidence type="ECO:0000256" key="1">
    <source>
        <dbReference type="SAM" id="Phobius"/>
    </source>
</evidence>
<feature type="transmembrane region" description="Helical" evidence="1">
    <location>
        <begin position="584"/>
        <end position="601"/>
    </location>
</feature>
<gene>
    <name evidence="2" type="ORF">C176_12918</name>
</gene>
<feature type="transmembrane region" description="Helical" evidence="1">
    <location>
        <begin position="774"/>
        <end position="797"/>
    </location>
</feature>
<dbReference type="AlphaFoldDB" id="W4EUQ0"/>
<comment type="caution">
    <text evidence="2">The sequence shown here is derived from an EMBL/GenBank/DDBJ whole genome shotgun (WGS) entry which is preliminary data.</text>
</comment>
<organism evidence="2 3">
    <name type="scientific">Viridibacillus arenosi FSL R5-213</name>
    <dbReference type="NCBI Taxonomy" id="1227360"/>
    <lineage>
        <taxon>Bacteria</taxon>
        <taxon>Bacillati</taxon>
        <taxon>Bacillota</taxon>
        <taxon>Bacilli</taxon>
        <taxon>Bacillales</taxon>
        <taxon>Caryophanaceae</taxon>
        <taxon>Viridibacillus</taxon>
    </lineage>
</organism>
<keyword evidence="1" id="KW-1133">Transmembrane helix</keyword>
<feature type="transmembrane region" description="Helical" evidence="1">
    <location>
        <begin position="14"/>
        <end position="34"/>
    </location>
</feature>